<keyword evidence="1" id="KW-0732">Signal</keyword>
<dbReference type="Proteomes" id="UP000483820">
    <property type="component" value="Chromosome IV"/>
</dbReference>
<dbReference type="CTD" id="9827847"/>
<dbReference type="GeneID" id="9827847"/>
<dbReference type="AlphaFoldDB" id="A0A6A5GMK5"/>
<gene>
    <name evidence="2" type="ORF">GCK72_012980</name>
</gene>
<dbReference type="EMBL" id="WUAV01000004">
    <property type="protein sequence ID" value="KAF1756527.1"/>
    <property type="molecule type" value="Genomic_DNA"/>
</dbReference>
<evidence type="ECO:0000256" key="1">
    <source>
        <dbReference type="SAM" id="SignalP"/>
    </source>
</evidence>
<name>A0A6A5GMK5_CAERE</name>
<evidence type="ECO:0000313" key="2">
    <source>
        <dbReference type="EMBL" id="KAF1756527.1"/>
    </source>
</evidence>
<protein>
    <recommendedName>
        <fullName evidence="4">DUF19 domain-containing protein</fullName>
    </recommendedName>
</protein>
<accession>A0A6A5GMK5</accession>
<feature type="chain" id="PRO_5025566230" description="DUF19 domain-containing protein" evidence="1">
    <location>
        <begin position="20"/>
        <end position="216"/>
    </location>
</feature>
<organism evidence="2 3">
    <name type="scientific">Caenorhabditis remanei</name>
    <name type="common">Caenorhabditis vulgaris</name>
    <dbReference type="NCBI Taxonomy" id="31234"/>
    <lineage>
        <taxon>Eukaryota</taxon>
        <taxon>Metazoa</taxon>
        <taxon>Ecdysozoa</taxon>
        <taxon>Nematoda</taxon>
        <taxon>Chromadorea</taxon>
        <taxon>Rhabditida</taxon>
        <taxon>Rhabditina</taxon>
        <taxon>Rhabditomorpha</taxon>
        <taxon>Rhabditoidea</taxon>
        <taxon>Rhabditidae</taxon>
        <taxon>Peloderinae</taxon>
        <taxon>Caenorhabditis</taxon>
    </lineage>
</organism>
<dbReference type="KEGG" id="crq:GCK72_012980"/>
<reference evidence="2 3" key="1">
    <citation type="submission" date="2019-12" db="EMBL/GenBank/DDBJ databases">
        <title>Chromosome-level assembly of the Caenorhabditis remanei genome.</title>
        <authorList>
            <person name="Teterina A.A."/>
            <person name="Willis J.H."/>
            <person name="Phillips P.C."/>
        </authorList>
    </citation>
    <scope>NUCLEOTIDE SEQUENCE [LARGE SCALE GENOMIC DNA]</scope>
    <source>
        <strain evidence="2 3">PX506</strain>
        <tissue evidence="2">Whole organism</tissue>
    </source>
</reference>
<feature type="signal peptide" evidence="1">
    <location>
        <begin position="1"/>
        <end position="19"/>
    </location>
</feature>
<dbReference type="RefSeq" id="XP_003089998.2">
    <property type="nucleotide sequence ID" value="XM_003089950.2"/>
</dbReference>
<evidence type="ECO:0008006" key="4">
    <source>
        <dbReference type="Google" id="ProtNLM"/>
    </source>
</evidence>
<proteinExistence type="predicted"/>
<evidence type="ECO:0000313" key="3">
    <source>
        <dbReference type="Proteomes" id="UP000483820"/>
    </source>
</evidence>
<sequence length="216" mass="24053">MSRHLILPFLLVLAGSAEVFDIMTDIQDLRVPDNTTCIQEHQRLAECVKPHATLINYVMSTFKETDVYNIGFMRKALQISKNVSECLGHEIQCPVPKFVVFSLDTAIYAGEKLYGDAFHCFINAQGLEITENCVKSVSRGPSSIFWLDSSKFQTSKNELTECVAKKLYGVPSCSIGRIVSLYQAGTAGIDWMFEASQFDAGEPTGSIFNGDKYCDY</sequence>
<comment type="caution">
    <text evidence="2">The sequence shown here is derived from an EMBL/GenBank/DDBJ whole genome shotgun (WGS) entry which is preliminary data.</text>
</comment>